<comment type="subcellular location">
    <subcellularLocation>
        <location evidence="1">Cell membrane</location>
        <topology evidence="1">Multi-pass membrane protein</topology>
    </subcellularLocation>
</comment>
<reference evidence="9" key="1">
    <citation type="submission" date="2024-05" db="EMBL/GenBank/DDBJ databases">
        <title>Planctomycetes of the genus Singulisphaera possess chitinolytic capabilities.</title>
        <authorList>
            <person name="Ivanova A."/>
        </authorList>
    </citation>
    <scope>NUCLEOTIDE SEQUENCE</scope>
    <source>
        <strain evidence="9">Ch08T</strain>
    </source>
</reference>
<evidence type="ECO:0000313" key="9">
    <source>
        <dbReference type="EMBL" id="XBH02638.1"/>
    </source>
</evidence>
<dbReference type="PANTHER" id="PTHR23522:SF4">
    <property type="entry name" value="NUCLEOSIDE PERMEASE NUPG-RELATED"/>
    <property type="match status" value="1"/>
</dbReference>
<feature type="transmembrane region" description="Helical" evidence="7">
    <location>
        <begin position="300"/>
        <end position="318"/>
    </location>
</feature>
<organism evidence="9">
    <name type="scientific">Singulisphaera sp. Ch08</name>
    <dbReference type="NCBI Taxonomy" id="3120278"/>
    <lineage>
        <taxon>Bacteria</taxon>
        <taxon>Pseudomonadati</taxon>
        <taxon>Planctomycetota</taxon>
        <taxon>Planctomycetia</taxon>
        <taxon>Isosphaerales</taxon>
        <taxon>Isosphaeraceae</taxon>
        <taxon>Singulisphaera</taxon>
    </lineage>
</organism>
<feature type="transmembrane region" description="Helical" evidence="7">
    <location>
        <begin position="230"/>
        <end position="250"/>
    </location>
</feature>
<protein>
    <submittedName>
        <fullName evidence="9">MFS transporter</fullName>
    </submittedName>
</protein>
<evidence type="ECO:0000259" key="8">
    <source>
        <dbReference type="PROSITE" id="PS50850"/>
    </source>
</evidence>
<dbReference type="Pfam" id="PF03825">
    <property type="entry name" value="Nuc_H_symport"/>
    <property type="match status" value="2"/>
</dbReference>
<keyword evidence="4 7" id="KW-0812">Transmembrane</keyword>
<dbReference type="RefSeq" id="WP_406695379.1">
    <property type="nucleotide sequence ID" value="NZ_CP155447.1"/>
</dbReference>
<feature type="domain" description="Major facilitator superfamily (MFS) profile" evidence="8">
    <location>
        <begin position="1"/>
        <end position="427"/>
    </location>
</feature>
<name>A0AAU7CC09_9BACT</name>
<feature type="transmembrane region" description="Helical" evidence="7">
    <location>
        <begin position="404"/>
        <end position="423"/>
    </location>
</feature>
<evidence type="ECO:0000256" key="1">
    <source>
        <dbReference type="ARBA" id="ARBA00004651"/>
    </source>
</evidence>
<keyword evidence="5 7" id="KW-1133">Transmembrane helix</keyword>
<evidence type="ECO:0000256" key="4">
    <source>
        <dbReference type="ARBA" id="ARBA00022692"/>
    </source>
</evidence>
<dbReference type="Gene3D" id="1.20.1250.20">
    <property type="entry name" value="MFS general substrate transporter like domains"/>
    <property type="match status" value="2"/>
</dbReference>
<feature type="transmembrane region" description="Helical" evidence="7">
    <location>
        <begin position="97"/>
        <end position="121"/>
    </location>
</feature>
<dbReference type="GO" id="GO:0015212">
    <property type="term" value="F:cytidine transmembrane transporter activity"/>
    <property type="evidence" value="ECO:0007669"/>
    <property type="project" value="TreeGrafter"/>
</dbReference>
<dbReference type="InterPro" id="IPR004740">
    <property type="entry name" value="Nuc_H_symport"/>
</dbReference>
<keyword evidence="6 7" id="KW-0472">Membrane</keyword>
<dbReference type="InterPro" id="IPR020846">
    <property type="entry name" value="MFS_dom"/>
</dbReference>
<feature type="transmembrane region" description="Helical" evidence="7">
    <location>
        <begin position="73"/>
        <end position="91"/>
    </location>
</feature>
<keyword evidence="2" id="KW-0813">Transport</keyword>
<evidence type="ECO:0000256" key="2">
    <source>
        <dbReference type="ARBA" id="ARBA00022448"/>
    </source>
</evidence>
<dbReference type="EMBL" id="CP155447">
    <property type="protein sequence ID" value="XBH02638.1"/>
    <property type="molecule type" value="Genomic_DNA"/>
</dbReference>
<sequence length="444" mass="49138">MNQAIRTKLSIMMFLEYVIWGAWLPLLGLYLSKYLKFEGVQIAWIFNAFAIASLTGMFFGGQLADRYFAQERFLSFSHLVGGLSMLALAYTKQFWPFFGLMLLHCFFYVPTLSVTNAIAFANLKDAQKDFGPIRVWGTIGWIAASWPFIFIPIDWAKVPSMAAAGGFVSWLGKALSTPKTGHPMEVALTSTFIVAGIASLVLAAFCLTLPHTPPAKNEGSKFAPLEALKLLAVPSILVLFVVTLLDSFIHYCYFFWTSPFFSAIGLAENWIAPAMSIGQIAEISTMAYLGFFLKKLGWRTTMIFGILGHVIRFGIYAIGTKDTLWLVILSNVVHGFAYAFFFATVYIYVDEHFPKDIRTSAQSMFNLLILGVGPFFGNFLWGWLGDQVTTVTATGEKVVNFSQLFSVPAALGIASAILLAIFFHPKEKKEVESADPLAEPVPAT</sequence>
<feature type="transmembrane region" description="Helical" evidence="7">
    <location>
        <begin position="324"/>
        <end position="349"/>
    </location>
</feature>
<dbReference type="SUPFAM" id="SSF103473">
    <property type="entry name" value="MFS general substrate transporter"/>
    <property type="match status" value="1"/>
</dbReference>
<dbReference type="GO" id="GO:0015213">
    <property type="term" value="F:uridine transmembrane transporter activity"/>
    <property type="evidence" value="ECO:0007669"/>
    <property type="project" value="TreeGrafter"/>
</dbReference>
<dbReference type="PANTHER" id="PTHR23522">
    <property type="entry name" value="BLL5896 PROTEIN"/>
    <property type="match status" value="1"/>
</dbReference>
<feature type="transmembrane region" description="Helical" evidence="7">
    <location>
        <begin position="12"/>
        <end position="30"/>
    </location>
</feature>
<proteinExistence type="predicted"/>
<feature type="transmembrane region" description="Helical" evidence="7">
    <location>
        <begin position="361"/>
        <end position="384"/>
    </location>
</feature>
<keyword evidence="3" id="KW-1003">Cell membrane</keyword>
<accession>A0AAU7CC09</accession>
<gene>
    <name evidence="9" type="ORF">V5E97_30580</name>
</gene>
<evidence type="ECO:0000256" key="5">
    <source>
        <dbReference type="ARBA" id="ARBA00022989"/>
    </source>
</evidence>
<evidence type="ECO:0000256" key="3">
    <source>
        <dbReference type="ARBA" id="ARBA00022475"/>
    </source>
</evidence>
<dbReference type="AlphaFoldDB" id="A0AAU7CC09"/>
<feature type="transmembrane region" description="Helical" evidence="7">
    <location>
        <begin position="133"/>
        <end position="153"/>
    </location>
</feature>
<feature type="transmembrane region" description="Helical" evidence="7">
    <location>
        <begin position="42"/>
        <end position="61"/>
    </location>
</feature>
<dbReference type="PROSITE" id="PS50850">
    <property type="entry name" value="MFS"/>
    <property type="match status" value="1"/>
</dbReference>
<feature type="transmembrane region" description="Helical" evidence="7">
    <location>
        <begin position="186"/>
        <end position="209"/>
    </location>
</feature>
<evidence type="ECO:0000256" key="6">
    <source>
        <dbReference type="ARBA" id="ARBA00023136"/>
    </source>
</evidence>
<dbReference type="InterPro" id="IPR036259">
    <property type="entry name" value="MFS_trans_sf"/>
</dbReference>
<dbReference type="GO" id="GO:0005886">
    <property type="term" value="C:plasma membrane"/>
    <property type="evidence" value="ECO:0007669"/>
    <property type="project" value="UniProtKB-SubCell"/>
</dbReference>
<evidence type="ECO:0000256" key="7">
    <source>
        <dbReference type="SAM" id="Phobius"/>
    </source>
</evidence>